<name>A0A2V4VT15_PAEBA</name>
<protein>
    <submittedName>
        <fullName evidence="1">Uncharacterized protein</fullName>
    </submittedName>
</protein>
<proteinExistence type="predicted"/>
<dbReference type="Proteomes" id="UP000509327">
    <property type="component" value="Chromosome"/>
</dbReference>
<evidence type="ECO:0000313" key="2">
    <source>
        <dbReference type="EMBL" id="QKS59049.1"/>
    </source>
</evidence>
<evidence type="ECO:0000313" key="1">
    <source>
        <dbReference type="EMBL" id="PYE47862.1"/>
    </source>
</evidence>
<dbReference type="EMBL" id="QJSW01000011">
    <property type="protein sequence ID" value="PYE47862.1"/>
    <property type="molecule type" value="Genomic_DNA"/>
</dbReference>
<dbReference type="RefSeq" id="WP_110897771.1">
    <property type="nucleotide sequence ID" value="NZ_CP054614.1"/>
</dbReference>
<keyword evidence="4" id="KW-1185">Reference proteome</keyword>
<evidence type="ECO:0000313" key="4">
    <source>
        <dbReference type="Proteomes" id="UP000509327"/>
    </source>
</evidence>
<dbReference type="EMBL" id="CP054614">
    <property type="protein sequence ID" value="QKS59049.1"/>
    <property type="molecule type" value="Genomic_DNA"/>
</dbReference>
<reference evidence="1 3" key="1">
    <citation type="submission" date="2018-06" db="EMBL/GenBank/DDBJ databases">
        <title>Genomic Encyclopedia of Type Strains, Phase III (KMG-III): the genomes of soil and plant-associated and newly described type strains.</title>
        <authorList>
            <person name="Whitman W."/>
        </authorList>
    </citation>
    <scope>NUCLEOTIDE SEQUENCE [LARGE SCALE GENOMIC DNA]</scope>
    <source>
        <strain evidence="1 3">CECT 7022</strain>
    </source>
</reference>
<dbReference type="Proteomes" id="UP000247790">
    <property type="component" value="Unassembled WGS sequence"/>
</dbReference>
<gene>
    <name evidence="1" type="ORF">DFQ00_111161</name>
    <name evidence="2" type="ORF">HUB98_24455</name>
</gene>
<reference evidence="2 4" key="2">
    <citation type="submission" date="2020-06" db="EMBL/GenBank/DDBJ databases">
        <title>Complete genome of Paenibacillus barcinonensis KACC11450.</title>
        <authorList>
            <person name="Kim M."/>
            <person name="Park Y.-J."/>
            <person name="Shin J.-H."/>
        </authorList>
    </citation>
    <scope>NUCLEOTIDE SEQUENCE [LARGE SCALE GENOMIC DNA]</scope>
    <source>
        <strain evidence="2 4">KACC11450</strain>
    </source>
</reference>
<dbReference type="OrthoDB" id="2662966at2"/>
<evidence type="ECO:0000313" key="3">
    <source>
        <dbReference type="Proteomes" id="UP000247790"/>
    </source>
</evidence>
<dbReference type="AlphaFoldDB" id="A0A2V4VT15"/>
<accession>A0A2V4VT15</accession>
<organism evidence="1 3">
    <name type="scientific">Paenibacillus barcinonensis</name>
    <dbReference type="NCBI Taxonomy" id="198119"/>
    <lineage>
        <taxon>Bacteria</taxon>
        <taxon>Bacillati</taxon>
        <taxon>Bacillota</taxon>
        <taxon>Bacilli</taxon>
        <taxon>Bacillales</taxon>
        <taxon>Paenibacillaceae</taxon>
        <taxon>Paenibacillus</taxon>
    </lineage>
</organism>
<sequence>MDFPPWIQRAIQARLDEVTARIEHDPELSLIRGETDEAFEALFAGQDVQQTPEYIEWENRYIVRKGIENERLYMQALRDGIQLTASLLGQSMLVEKGHESDQS</sequence>